<evidence type="ECO:0000256" key="6">
    <source>
        <dbReference type="ARBA" id="ARBA00023136"/>
    </source>
</evidence>
<feature type="transmembrane region" description="Helical" evidence="10">
    <location>
        <begin position="392"/>
        <end position="411"/>
    </location>
</feature>
<evidence type="ECO:0000256" key="1">
    <source>
        <dbReference type="ARBA" id="ARBA00004141"/>
    </source>
</evidence>
<accession>A0AA41X6B3</accession>
<keyword evidence="7" id="KW-0869">Chloride channel</keyword>
<dbReference type="Proteomes" id="UP001165413">
    <property type="component" value="Unassembled WGS sequence"/>
</dbReference>
<evidence type="ECO:0000313" key="11">
    <source>
        <dbReference type="EMBL" id="MCP3429374.1"/>
    </source>
</evidence>
<dbReference type="GO" id="GO:0034707">
    <property type="term" value="C:chloride channel complex"/>
    <property type="evidence" value="ECO:0007669"/>
    <property type="project" value="UniProtKB-KW"/>
</dbReference>
<comment type="subcellular location">
    <subcellularLocation>
        <location evidence="1">Membrane</location>
        <topology evidence="1">Multi-pass membrane protein</topology>
    </subcellularLocation>
</comment>
<feature type="transmembrane region" description="Helical" evidence="10">
    <location>
        <begin position="328"/>
        <end position="347"/>
    </location>
</feature>
<feature type="transmembrane region" description="Helical" evidence="10">
    <location>
        <begin position="192"/>
        <end position="211"/>
    </location>
</feature>
<reference evidence="11" key="1">
    <citation type="submission" date="2022-07" db="EMBL/GenBank/DDBJ databases">
        <title>Characterization of the Novel Bacterium Alteromonas immobilis LMIT006 and Alteromonas gregis LMIT007.</title>
        <authorList>
            <person name="Lin X."/>
        </authorList>
    </citation>
    <scope>NUCLEOTIDE SEQUENCE</scope>
    <source>
        <strain evidence="11">LMIT007</strain>
    </source>
</reference>
<dbReference type="PROSITE" id="PS51257">
    <property type="entry name" value="PROKAR_LIPOPROTEIN"/>
    <property type="match status" value="1"/>
</dbReference>
<feature type="transmembrane region" description="Helical" evidence="10">
    <location>
        <begin position="263"/>
        <end position="282"/>
    </location>
</feature>
<keyword evidence="9" id="KW-0407">Ion channel</keyword>
<evidence type="ECO:0000256" key="10">
    <source>
        <dbReference type="SAM" id="Phobius"/>
    </source>
</evidence>
<keyword evidence="5" id="KW-0406">Ion transport</keyword>
<evidence type="ECO:0000256" key="4">
    <source>
        <dbReference type="ARBA" id="ARBA00022989"/>
    </source>
</evidence>
<evidence type="ECO:0000256" key="9">
    <source>
        <dbReference type="ARBA" id="ARBA00023303"/>
    </source>
</evidence>
<evidence type="ECO:0000256" key="5">
    <source>
        <dbReference type="ARBA" id="ARBA00023065"/>
    </source>
</evidence>
<keyword evidence="3 10" id="KW-0812">Transmembrane</keyword>
<sequence>MNLHQLRVVLSQPKTSWQLCMLGILAGISAGCVIILFRLTFQSLQLYVLPEVGAYSELPWWGRLGLPFVGIIGIYCIAALTGFNHYRVGIPFAIHRVKMHFGLMPLRSTINQFFGGIFALASGFFVGREGPSVHLGAAGTSFIGDGLKLPYNCIRILAGCGIAAGISASFNTPFAAMIFVMEVVLRDYRIHIFIPIMIAAAIGSVMSRMVFGDGTALLFLSFADLDQWIYLYLVLFGMSLGALAALFNYQLMAIMRTCQDLALHYRFIIAASFTGIIGIFIPDAMGAEFLSVHSLLDANIEIQAIFVIFLAKFVLGCVAIGLGIPGGIIGPVMIIGMFAGALLAFPLENILGTTEYHDTFVLLGVAGMLTAVLNAPLAAMSAVMELSYSPQIVLPCILVIVPAYVISHQVFKNRSIFIQQLELQNLPYRQSSITQSLQKTGVLALAHKNISTFGENEITTLLEHLKTDPEHYYLIKTTNEEYQGNARPTDKFAENAYSLELASPYNFALITPNLELASATTPEPREAFTHSPLPIFSFQNTLSEVYDVLKTERRGAVLIMCPDAKTIHGIITWNMLHAYLFQQNF</sequence>
<keyword evidence="2" id="KW-0813">Transport</keyword>
<dbReference type="PANTHER" id="PTHR43427:SF6">
    <property type="entry name" value="CHLORIDE CHANNEL PROTEIN CLC-E"/>
    <property type="match status" value="1"/>
</dbReference>
<feature type="transmembrane region" description="Helical" evidence="10">
    <location>
        <begin position="231"/>
        <end position="251"/>
    </location>
</feature>
<comment type="caution">
    <text evidence="11">The sequence shown here is derived from an EMBL/GenBank/DDBJ whole genome shotgun (WGS) entry which is preliminary data.</text>
</comment>
<feature type="transmembrane region" description="Helical" evidence="10">
    <location>
        <begin position="60"/>
        <end position="83"/>
    </location>
</feature>
<dbReference type="EMBL" id="JANATA010000020">
    <property type="protein sequence ID" value="MCP3429374.1"/>
    <property type="molecule type" value="Genomic_DNA"/>
</dbReference>
<dbReference type="SUPFAM" id="SSF81340">
    <property type="entry name" value="Clc chloride channel"/>
    <property type="match status" value="1"/>
</dbReference>
<gene>
    <name evidence="11" type="ORF">NLF92_10495</name>
</gene>
<dbReference type="GO" id="GO:0005254">
    <property type="term" value="F:chloride channel activity"/>
    <property type="evidence" value="ECO:0007669"/>
    <property type="project" value="UniProtKB-KW"/>
</dbReference>
<feature type="transmembrane region" description="Helical" evidence="10">
    <location>
        <begin position="302"/>
        <end position="321"/>
    </location>
</feature>
<dbReference type="InterPro" id="IPR001807">
    <property type="entry name" value="ClC"/>
</dbReference>
<keyword evidence="4 10" id="KW-1133">Transmembrane helix</keyword>
<dbReference type="InterPro" id="IPR014743">
    <property type="entry name" value="Cl-channel_core"/>
</dbReference>
<dbReference type="RefSeq" id="WP_254101625.1">
    <property type="nucleotide sequence ID" value="NZ_JANATA010000020.1"/>
</dbReference>
<evidence type="ECO:0000256" key="8">
    <source>
        <dbReference type="ARBA" id="ARBA00023214"/>
    </source>
</evidence>
<keyword evidence="12" id="KW-1185">Reference proteome</keyword>
<dbReference type="Gene3D" id="1.10.3080.10">
    <property type="entry name" value="Clc chloride channel"/>
    <property type="match status" value="1"/>
</dbReference>
<evidence type="ECO:0000256" key="2">
    <source>
        <dbReference type="ARBA" id="ARBA00022448"/>
    </source>
</evidence>
<evidence type="ECO:0000256" key="3">
    <source>
        <dbReference type="ARBA" id="ARBA00022692"/>
    </source>
</evidence>
<evidence type="ECO:0000256" key="7">
    <source>
        <dbReference type="ARBA" id="ARBA00023173"/>
    </source>
</evidence>
<feature type="transmembrane region" description="Helical" evidence="10">
    <location>
        <begin position="359"/>
        <end position="380"/>
    </location>
</feature>
<feature type="transmembrane region" description="Helical" evidence="10">
    <location>
        <begin position="20"/>
        <end position="40"/>
    </location>
</feature>
<dbReference type="AlphaFoldDB" id="A0AA41X6B3"/>
<evidence type="ECO:0000313" key="12">
    <source>
        <dbReference type="Proteomes" id="UP001165413"/>
    </source>
</evidence>
<keyword evidence="8" id="KW-0868">Chloride</keyword>
<dbReference type="PRINTS" id="PR00762">
    <property type="entry name" value="CLCHANNEL"/>
</dbReference>
<organism evidence="11 12">
    <name type="scientific">Opacimonas viscosa</name>
    <dbReference type="NCBI Taxonomy" id="2961944"/>
    <lineage>
        <taxon>Bacteria</taxon>
        <taxon>Pseudomonadati</taxon>
        <taxon>Pseudomonadota</taxon>
        <taxon>Gammaproteobacteria</taxon>
        <taxon>Alteromonadales</taxon>
        <taxon>Alteromonadaceae</taxon>
        <taxon>Opacimonas</taxon>
    </lineage>
</organism>
<protein>
    <submittedName>
        <fullName evidence="11">Chloride channel protein</fullName>
    </submittedName>
</protein>
<dbReference type="CDD" id="cd00400">
    <property type="entry name" value="Voltage_gated_ClC"/>
    <property type="match status" value="1"/>
</dbReference>
<dbReference type="InterPro" id="IPR050368">
    <property type="entry name" value="ClC-type_chloride_channel"/>
</dbReference>
<name>A0AA41X6B3_9ALTE</name>
<feature type="transmembrane region" description="Helical" evidence="10">
    <location>
        <begin position="156"/>
        <end position="180"/>
    </location>
</feature>
<dbReference type="Pfam" id="PF00654">
    <property type="entry name" value="Voltage_CLC"/>
    <property type="match status" value="1"/>
</dbReference>
<proteinExistence type="predicted"/>
<keyword evidence="6 10" id="KW-0472">Membrane</keyword>
<dbReference type="PANTHER" id="PTHR43427">
    <property type="entry name" value="CHLORIDE CHANNEL PROTEIN CLC-E"/>
    <property type="match status" value="1"/>
</dbReference>
<feature type="transmembrane region" description="Helical" evidence="10">
    <location>
        <begin position="104"/>
        <end position="126"/>
    </location>
</feature>